<dbReference type="RefSeq" id="WP_233507469.1">
    <property type="nucleotide sequence ID" value="NZ_QASA01000001.1"/>
</dbReference>
<protein>
    <recommendedName>
        <fullName evidence="6">tRNA1(Val) (adenine(37)-N6)-methyltransferase</fullName>
        <ecNumber evidence="6">2.1.1.223</ecNumber>
    </recommendedName>
    <alternativeName>
        <fullName evidence="6">tRNA m6A37 methyltransferase</fullName>
    </alternativeName>
</protein>
<comment type="subcellular location">
    <subcellularLocation>
        <location evidence="6">Cytoplasm</location>
    </subcellularLocation>
</comment>
<dbReference type="Proteomes" id="UP000253919">
    <property type="component" value="Unassembled WGS sequence"/>
</dbReference>
<dbReference type="SUPFAM" id="SSF53335">
    <property type="entry name" value="S-adenosyl-L-methionine-dependent methyltransferases"/>
    <property type="match status" value="1"/>
</dbReference>
<dbReference type="PANTHER" id="PTHR47739">
    <property type="entry name" value="TRNA1(VAL) (ADENINE(37)-N6)-METHYLTRANSFERASE"/>
    <property type="match status" value="1"/>
</dbReference>
<dbReference type="InterPro" id="IPR050210">
    <property type="entry name" value="tRNA_Adenine-N(6)_MTase"/>
</dbReference>
<reference evidence="8 9" key="1">
    <citation type="submission" date="2018-04" db="EMBL/GenBank/DDBJ databases">
        <title>Adhaeribacter sp. HMF7616 genome sequencing and assembly.</title>
        <authorList>
            <person name="Kang H."/>
            <person name="Kang J."/>
            <person name="Cha I."/>
            <person name="Kim H."/>
            <person name="Joh K."/>
        </authorList>
    </citation>
    <scope>NUCLEOTIDE SEQUENCE [LARGE SCALE GENOMIC DNA]</scope>
    <source>
        <strain evidence="8 9">HMF7616</strain>
    </source>
</reference>
<evidence type="ECO:0000256" key="3">
    <source>
        <dbReference type="ARBA" id="ARBA00022679"/>
    </source>
</evidence>
<evidence type="ECO:0000256" key="4">
    <source>
        <dbReference type="ARBA" id="ARBA00022691"/>
    </source>
</evidence>
<dbReference type="InterPro" id="IPR002052">
    <property type="entry name" value="DNA_methylase_N6_adenine_CS"/>
</dbReference>
<dbReference type="Gene3D" id="3.40.50.150">
    <property type="entry name" value="Vaccinia Virus protein VP39"/>
    <property type="match status" value="1"/>
</dbReference>
<evidence type="ECO:0000256" key="2">
    <source>
        <dbReference type="ARBA" id="ARBA00022603"/>
    </source>
</evidence>
<dbReference type="GO" id="GO:0032259">
    <property type="term" value="P:methylation"/>
    <property type="evidence" value="ECO:0007669"/>
    <property type="project" value="UniProtKB-KW"/>
</dbReference>
<dbReference type="InterPro" id="IPR029063">
    <property type="entry name" value="SAM-dependent_MTases_sf"/>
</dbReference>
<evidence type="ECO:0000313" key="8">
    <source>
        <dbReference type="EMBL" id="RDC63509.1"/>
    </source>
</evidence>
<dbReference type="AlphaFoldDB" id="A0A369QKZ1"/>
<evidence type="ECO:0000256" key="1">
    <source>
        <dbReference type="ARBA" id="ARBA00022490"/>
    </source>
</evidence>
<dbReference type="GO" id="GO:0008033">
    <property type="term" value="P:tRNA processing"/>
    <property type="evidence" value="ECO:0007669"/>
    <property type="project" value="UniProtKB-UniRule"/>
</dbReference>
<dbReference type="GO" id="GO:0016430">
    <property type="term" value="F:tRNA (adenine-N6)-methyltransferase activity"/>
    <property type="evidence" value="ECO:0007669"/>
    <property type="project" value="UniProtKB-UniRule"/>
</dbReference>
<dbReference type="EMBL" id="QASA01000001">
    <property type="protein sequence ID" value="RDC63509.1"/>
    <property type="molecule type" value="Genomic_DNA"/>
</dbReference>
<dbReference type="GO" id="GO:0005737">
    <property type="term" value="C:cytoplasm"/>
    <property type="evidence" value="ECO:0007669"/>
    <property type="project" value="UniProtKB-SubCell"/>
</dbReference>
<evidence type="ECO:0000259" key="7">
    <source>
        <dbReference type="Pfam" id="PF05175"/>
    </source>
</evidence>
<keyword evidence="9" id="KW-1185">Reference proteome</keyword>
<dbReference type="PROSITE" id="PS00092">
    <property type="entry name" value="N6_MTASE"/>
    <property type="match status" value="1"/>
</dbReference>
<keyword evidence="5 6" id="KW-0819">tRNA processing</keyword>
<keyword evidence="4 6" id="KW-0949">S-adenosyl-L-methionine</keyword>
<accession>A0A369QKZ1</accession>
<name>A0A369QKZ1_9BACT</name>
<dbReference type="PANTHER" id="PTHR47739:SF1">
    <property type="entry name" value="TRNA1(VAL) (ADENINE(37)-N6)-METHYLTRANSFERASE"/>
    <property type="match status" value="1"/>
</dbReference>
<keyword evidence="1 6" id="KW-0963">Cytoplasm</keyword>
<evidence type="ECO:0000313" key="9">
    <source>
        <dbReference type="Proteomes" id="UP000253919"/>
    </source>
</evidence>
<keyword evidence="2 6" id="KW-0489">Methyltransferase</keyword>
<evidence type="ECO:0000256" key="6">
    <source>
        <dbReference type="HAMAP-Rule" id="MF_01872"/>
    </source>
</evidence>
<dbReference type="GO" id="GO:0003676">
    <property type="term" value="F:nucleic acid binding"/>
    <property type="evidence" value="ECO:0007669"/>
    <property type="project" value="InterPro"/>
</dbReference>
<evidence type="ECO:0000256" key="5">
    <source>
        <dbReference type="ARBA" id="ARBA00022694"/>
    </source>
</evidence>
<sequence length="218" mass="24709">MKVCTDSCLFGAWVPVEQAQTILDVGTGTGLLALMAAQRSSAHIQAVEIDIIAAEQAHHNFTQSPWADRLALFSNSLQAFEQVNTVTFDIIISNPPFYQASQKSPDQARNRAMHTMDLPFPDLLHFCQKFLNPSGSLYLLLPPHEAQVVTALAASYQLFLIQELPVYTQEGGKLFRRILRFGFHEQLPEYLSPIYIRTPENNYTQAFEQILQPYYLNF</sequence>
<comment type="function">
    <text evidence="6">Specifically methylates the adenine in position 37 of tRNA(1)(Val) (anticodon cmo5UAC).</text>
</comment>
<gene>
    <name evidence="8" type="primary">yfiC</name>
    <name evidence="8" type="ORF">AHMF7616_02114</name>
</gene>
<proteinExistence type="inferred from homology"/>
<feature type="domain" description="Methyltransferase small" evidence="7">
    <location>
        <begin position="14"/>
        <end position="107"/>
    </location>
</feature>
<comment type="similarity">
    <text evidence="6">Belongs to the methyltransferase superfamily. tRNA (adenine-N(6)-)-methyltransferase family.</text>
</comment>
<dbReference type="EC" id="2.1.1.223" evidence="6"/>
<organism evidence="8 9">
    <name type="scientific">Adhaeribacter pallidiroseus</name>
    <dbReference type="NCBI Taxonomy" id="2072847"/>
    <lineage>
        <taxon>Bacteria</taxon>
        <taxon>Pseudomonadati</taxon>
        <taxon>Bacteroidota</taxon>
        <taxon>Cytophagia</taxon>
        <taxon>Cytophagales</taxon>
        <taxon>Hymenobacteraceae</taxon>
        <taxon>Adhaeribacter</taxon>
    </lineage>
</organism>
<dbReference type="InterPro" id="IPR007848">
    <property type="entry name" value="Small_mtfrase_dom"/>
</dbReference>
<dbReference type="HAMAP" id="MF_01872">
    <property type="entry name" value="tRNA_methyltr_YfiC"/>
    <property type="match status" value="1"/>
</dbReference>
<dbReference type="Pfam" id="PF05175">
    <property type="entry name" value="MTS"/>
    <property type="match status" value="1"/>
</dbReference>
<comment type="catalytic activity">
    <reaction evidence="6">
        <text>adenosine(37) in tRNA1(Val) + S-adenosyl-L-methionine = N(6)-methyladenosine(37) in tRNA1(Val) + S-adenosyl-L-homocysteine + H(+)</text>
        <dbReference type="Rhea" id="RHEA:43160"/>
        <dbReference type="Rhea" id="RHEA-COMP:10369"/>
        <dbReference type="Rhea" id="RHEA-COMP:10370"/>
        <dbReference type="ChEBI" id="CHEBI:15378"/>
        <dbReference type="ChEBI" id="CHEBI:57856"/>
        <dbReference type="ChEBI" id="CHEBI:59789"/>
        <dbReference type="ChEBI" id="CHEBI:74411"/>
        <dbReference type="ChEBI" id="CHEBI:74449"/>
        <dbReference type="EC" id="2.1.1.223"/>
    </reaction>
</comment>
<dbReference type="InterPro" id="IPR022882">
    <property type="entry name" value="tRNA_adenine-N6_MeTrfase"/>
</dbReference>
<keyword evidence="3 6" id="KW-0808">Transferase</keyword>
<dbReference type="CDD" id="cd02440">
    <property type="entry name" value="AdoMet_MTases"/>
    <property type="match status" value="1"/>
</dbReference>
<comment type="caution">
    <text evidence="8">The sequence shown here is derived from an EMBL/GenBank/DDBJ whole genome shotgun (WGS) entry which is preliminary data.</text>
</comment>